<dbReference type="PROSITE" id="PS51471">
    <property type="entry name" value="FE2OG_OXY"/>
    <property type="match status" value="1"/>
</dbReference>
<keyword evidence="2" id="KW-0479">Metal-binding</keyword>
<dbReference type="InterPro" id="IPR026992">
    <property type="entry name" value="DIOX_N"/>
</dbReference>
<evidence type="ECO:0000313" key="4">
    <source>
        <dbReference type="EMBL" id="CAD0085727.1"/>
    </source>
</evidence>
<dbReference type="InterPro" id="IPR044861">
    <property type="entry name" value="IPNS-like_FE2OG_OXY"/>
</dbReference>
<proteinExistence type="inferred from homology"/>
<dbReference type="Proteomes" id="UP000716446">
    <property type="component" value="Unassembled WGS sequence"/>
</dbReference>
<keyword evidence="2" id="KW-0408">Iron</keyword>
<dbReference type="Pfam" id="PF14226">
    <property type="entry name" value="DIOX_N"/>
    <property type="match status" value="1"/>
</dbReference>
<dbReference type="GO" id="GO:0016491">
    <property type="term" value="F:oxidoreductase activity"/>
    <property type="evidence" value="ECO:0007669"/>
    <property type="project" value="UniProtKB-KW"/>
</dbReference>
<keyword evidence="5" id="KW-1185">Reference proteome</keyword>
<evidence type="ECO:0000256" key="2">
    <source>
        <dbReference type="RuleBase" id="RU003682"/>
    </source>
</evidence>
<evidence type="ECO:0000256" key="1">
    <source>
        <dbReference type="ARBA" id="ARBA00008056"/>
    </source>
</evidence>
<feature type="non-terminal residue" evidence="4">
    <location>
        <position position="336"/>
    </location>
</feature>
<dbReference type="InterPro" id="IPR050231">
    <property type="entry name" value="Iron_ascorbate_oxido_reductase"/>
</dbReference>
<dbReference type="GO" id="GO:0044283">
    <property type="term" value="P:small molecule biosynthetic process"/>
    <property type="evidence" value="ECO:0007669"/>
    <property type="project" value="UniProtKB-ARBA"/>
</dbReference>
<feature type="non-terminal residue" evidence="4">
    <location>
        <position position="1"/>
    </location>
</feature>
<dbReference type="AlphaFoldDB" id="A0A9N8JHX8"/>
<dbReference type="Gene3D" id="2.60.120.330">
    <property type="entry name" value="B-lactam Antibiotic, Isopenicillin N Synthase, Chain"/>
    <property type="match status" value="1"/>
</dbReference>
<comment type="caution">
    <text evidence="4">The sequence shown here is derived from an EMBL/GenBank/DDBJ whole genome shotgun (WGS) entry which is preliminary data.</text>
</comment>
<dbReference type="EMBL" id="CAIJEN010000004">
    <property type="protein sequence ID" value="CAD0085727.1"/>
    <property type="molecule type" value="Genomic_DNA"/>
</dbReference>
<keyword evidence="2" id="KW-0560">Oxidoreductase</keyword>
<name>A0A9N8JHX8_9PEZI</name>
<dbReference type="PANTHER" id="PTHR47990">
    <property type="entry name" value="2-OXOGLUTARATE (2OG) AND FE(II)-DEPENDENT OXYGENASE SUPERFAMILY PROTEIN-RELATED"/>
    <property type="match status" value="1"/>
</dbReference>
<dbReference type="InterPro" id="IPR027443">
    <property type="entry name" value="IPNS-like_sf"/>
</dbReference>
<dbReference type="Pfam" id="PF03171">
    <property type="entry name" value="2OG-FeII_Oxy"/>
    <property type="match status" value="1"/>
</dbReference>
<dbReference type="SUPFAM" id="SSF51197">
    <property type="entry name" value="Clavaminate synthase-like"/>
    <property type="match status" value="1"/>
</dbReference>
<protein>
    <recommendedName>
        <fullName evidence="3">Fe2OG dioxygenase domain-containing protein</fullName>
    </recommendedName>
</protein>
<dbReference type="GO" id="GO:0046872">
    <property type="term" value="F:metal ion binding"/>
    <property type="evidence" value="ECO:0007669"/>
    <property type="project" value="UniProtKB-KW"/>
</dbReference>
<dbReference type="InterPro" id="IPR005123">
    <property type="entry name" value="Oxoglu/Fe-dep_dioxygenase_dom"/>
</dbReference>
<reference evidence="4" key="1">
    <citation type="submission" date="2020-06" db="EMBL/GenBank/DDBJ databases">
        <authorList>
            <person name="Onetto C."/>
        </authorList>
    </citation>
    <scope>NUCLEOTIDE SEQUENCE</scope>
</reference>
<feature type="domain" description="Fe2OG dioxygenase" evidence="3">
    <location>
        <begin position="179"/>
        <end position="283"/>
    </location>
</feature>
<organism evidence="4 5">
    <name type="scientific">Aureobasidium vineae</name>
    <dbReference type="NCBI Taxonomy" id="2773715"/>
    <lineage>
        <taxon>Eukaryota</taxon>
        <taxon>Fungi</taxon>
        <taxon>Dikarya</taxon>
        <taxon>Ascomycota</taxon>
        <taxon>Pezizomycotina</taxon>
        <taxon>Dothideomycetes</taxon>
        <taxon>Dothideomycetidae</taxon>
        <taxon>Dothideales</taxon>
        <taxon>Saccotheciaceae</taxon>
        <taxon>Aureobasidium</taxon>
    </lineage>
</organism>
<comment type="similarity">
    <text evidence="1 2">Belongs to the iron/ascorbate-dependent oxidoreductase family.</text>
</comment>
<accession>A0A9N8JHX8</accession>
<gene>
    <name evidence="4" type="ORF">AWRI4619_LOCUS3950</name>
</gene>
<evidence type="ECO:0000313" key="5">
    <source>
        <dbReference type="Proteomes" id="UP000716446"/>
    </source>
</evidence>
<evidence type="ECO:0000259" key="3">
    <source>
        <dbReference type="PROSITE" id="PS51471"/>
    </source>
</evidence>
<sequence>SLRQESAIQVIDISPWLDPRATSPERKAVIEALQFSCTTHGFFSLIGHGIPLKMQEQVLDCAKTFFAMSMENKMEVSMKRCMGMSNRGYEVLQGQALQPGALPDLKEIGAEVPADDPRAGEFLHGPNLWPSSLDRSDFQTPLMEYLARLTGVAELLLEMLRQALPHPPTEDIFEEFRVKPSTNLRLLHYPPQKSLDERQLGAGAHTDFGGITLLLQQPGAPGLEVWHPQTSCWIPVPAVEDNLVVNIGDLLNLWTNGHYRSAVHRVINREPTDRYSAPFFYNGNTACTFSPLPIGSEQVDTSVQTVEGHILAKLRATREKIVNTDIRQGVPSVAMH</sequence>